<keyword evidence="4" id="KW-1133">Transmembrane helix</keyword>
<evidence type="ECO:0000256" key="1">
    <source>
        <dbReference type="ARBA" id="ARBA00004167"/>
    </source>
</evidence>
<keyword evidence="6" id="KW-0675">Receptor</keyword>
<dbReference type="AlphaFoldDB" id="A0A8C6UI15"/>
<accession>A0A8C6UI15</accession>
<evidence type="ECO:0000313" key="7">
    <source>
        <dbReference type="Ensembl" id="ENSNMLP00000035601.1"/>
    </source>
</evidence>
<name>A0A8C6UI15_9GOBI</name>
<organism evidence="7 8">
    <name type="scientific">Neogobius melanostomus</name>
    <name type="common">round goby</name>
    <dbReference type="NCBI Taxonomy" id="47308"/>
    <lineage>
        <taxon>Eukaryota</taxon>
        <taxon>Metazoa</taxon>
        <taxon>Chordata</taxon>
        <taxon>Craniata</taxon>
        <taxon>Vertebrata</taxon>
        <taxon>Euteleostomi</taxon>
        <taxon>Actinopterygii</taxon>
        <taxon>Neopterygii</taxon>
        <taxon>Teleostei</taxon>
        <taxon>Neoteleostei</taxon>
        <taxon>Acanthomorphata</taxon>
        <taxon>Gobiaria</taxon>
        <taxon>Gobiiformes</taxon>
        <taxon>Gobioidei</taxon>
        <taxon>Gobiidae</taxon>
        <taxon>Benthophilinae</taxon>
        <taxon>Neogobiini</taxon>
        <taxon>Neogobius</taxon>
    </lineage>
</organism>
<dbReference type="SUPFAM" id="SSF49265">
    <property type="entry name" value="Fibronectin type III"/>
    <property type="match status" value="1"/>
</dbReference>
<dbReference type="Ensembl" id="ENSNMLT00000039654.1">
    <property type="protein sequence ID" value="ENSNMLP00000035601.1"/>
    <property type="gene ID" value="ENSNMLG00000022102.1"/>
</dbReference>
<reference evidence="7" key="2">
    <citation type="submission" date="2025-09" db="UniProtKB">
        <authorList>
            <consortium name="Ensembl"/>
        </authorList>
    </citation>
    <scope>IDENTIFICATION</scope>
</reference>
<evidence type="ECO:0000256" key="2">
    <source>
        <dbReference type="ARBA" id="ARBA00022692"/>
    </source>
</evidence>
<sequence>HNLHCVNDYLSTINCSLVSMSQFHPFPWYRGESLECRLSWNNDRFYCSVECDDFVDTDVYQISLCYKRESTGCEVLDEKYSPVQNIKPRPPCCLTLNHNSSQHHFYWNSTYEGETGFIALPKELTYQLNFYQRGQQFNGKQLNTGKTTLTVHDDHFKPDSDYVAEVRSSPTRSYSEKGQWSDCSPKIHWRTQPTADGNTSLSNLKKLLILVCVLLLFSCCRWKQVYIPTPEPYFHTLYTDCHGDFKSWVIMDNTVDLPITEKTNHIEKIVECEDIHEVAPSLPQGSGYANMSGSECSRSPEEGDSGCWLSSDPSLEQNHLWYCNDYCTLSAFQQSALCTPSGSLKCGTCMIMRHDAIEETM</sequence>
<dbReference type="GO" id="GO:0004896">
    <property type="term" value="F:cytokine receptor activity"/>
    <property type="evidence" value="ECO:0007669"/>
    <property type="project" value="TreeGrafter"/>
</dbReference>
<keyword evidence="3" id="KW-0732">Signal</keyword>
<evidence type="ECO:0008006" key="9">
    <source>
        <dbReference type="Google" id="ProtNLM"/>
    </source>
</evidence>
<dbReference type="GO" id="GO:0009897">
    <property type="term" value="C:external side of plasma membrane"/>
    <property type="evidence" value="ECO:0007669"/>
    <property type="project" value="TreeGrafter"/>
</dbReference>
<dbReference type="InterPro" id="IPR013783">
    <property type="entry name" value="Ig-like_fold"/>
</dbReference>
<evidence type="ECO:0000256" key="6">
    <source>
        <dbReference type="ARBA" id="ARBA00023170"/>
    </source>
</evidence>
<evidence type="ECO:0000313" key="8">
    <source>
        <dbReference type="Proteomes" id="UP000694523"/>
    </source>
</evidence>
<evidence type="ECO:0000256" key="4">
    <source>
        <dbReference type="ARBA" id="ARBA00022989"/>
    </source>
</evidence>
<dbReference type="InterPro" id="IPR036116">
    <property type="entry name" value="FN3_sf"/>
</dbReference>
<evidence type="ECO:0000256" key="5">
    <source>
        <dbReference type="ARBA" id="ARBA00023136"/>
    </source>
</evidence>
<protein>
    <recommendedName>
        <fullName evidence="9">Fibronectin type-III domain-containing protein</fullName>
    </recommendedName>
</protein>
<dbReference type="Gene3D" id="2.60.40.10">
    <property type="entry name" value="Immunoglobulins"/>
    <property type="match status" value="1"/>
</dbReference>
<keyword evidence="8" id="KW-1185">Reference proteome</keyword>
<keyword evidence="2" id="KW-0812">Transmembrane</keyword>
<proteinExistence type="predicted"/>
<keyword evidence="5" id="KW-0472">Membrane</keyword>
<reference evidence="7" key="1">
    <citation type="submission" date="2025-08" db="UniProtKB">
        <authorList>
            <consortium name="Ensembl"/>
        </authorList>
    </citation>
    <scope>IDENTIFICATION</scope>
</reference>
<dbReference type="PANTHER" id="PTHR23037">
    <property type="entry name" value="CYTOKINE RECEPTOR"/>
    <property type="match status" value="1"/>
</dbReference>
<evidence type="ECO:0000256" key="3">
    <source>
        <dbReference type="ARBA" id="ARBA00022729"/>
    </source>
</evidence>
<dbReference type="Proteomes" id="UP000694523">
    <property type="component" value="Unplaced"/>
</dbReference>
<comment type="subcellular location">
    <subcellularLocation>
        <location evidence="1">Membrane</location>
        <topology evidence="1">Single-pass membrane protein</topology>
    </subcellularLocation>
</comment>
<dbReference type="PANTHER" id="PTHR23037:SF7">
    <property type="entry name" value="INTERLEUKIN-21 RECEPTOR"/>
    <property type="match status" value="1"/>
</dbReference>